<feature type="binding site" evidence="9">
    <location>
        <position position="400"/>
    </location>
    <ligand>
        <name>Zn(2+)</name>
        <dbReference type="ChEBI" id="CHEBI:29105"/>
        <label>1</label>
    </ligand>
</feature>
<feature type="binding site" evidence="9">
    <location>
        <position position="440"/>
    </location>
    <ligand>
        <name>Zn(2+)</name>
        <dbReference type="ChEBI" id="CHEBI:29105"/>
        <label>2</label>
    </ligand>
</feature>
<evidence type="ECO:0000256" key="11">
    <source>
        <dbReference type="RuleBase" id="RU361213"/>
    </source>
</evidence>
<keyword evidence="4 10" id="KW-0863">Zinc-finger</keyword>
<feature type="site" description="Histone H3K4me3 binding" evidence="8">
    <location>
        <position position="422"/>
    </location>
</feature>
<evidence type="ECO:0000256" key="7">
    <source>
        <dbReference type="ARBA" id="ARBA00023242"/>
    </source>
</evidence>
<dbReference type="EMBL" id="KN832976">
    <property type="protein sequence ID" value="KIM88788.1"/>
    <property type="molecule type" value="Genomic_DNA"/>
</dbReference>
<evidence type="ECO:0000256" key="4">
    <source>
        <dbReference type="ARBA" id="ARBA00022771"/>
    </source>
</evidence>
<dbReference type="InterPro" id="IPR001965">
    <property type="entry name" value="Znf_PHD"/>
</dbReference>
<evidence type="ECO:0000256" key="5">
    <source>
        <dbReference type="ARBA" id="ARBA00022833"/>
    </source>
</evidence>
<feature type="compositionally biased region" description="Basic residues" evidence="12">
    <location>
        <begin position="206"/>
        <end position="216"/>
    </location>
</feature>
<evidence type="ECO:0000256" key="12">
    <source>
        <dbReference type="SAM" id="MobiDB-lite"/>
    </source>
</evidence>
<comment type="domain">
    <text evidence="11">The PHD-type zinc finger mediates the binding to H3K4me3.</text>
</comment>
<feature type="binding site" evidence="9">
    <location>
        <position position="427"/>
    </location>
    <ligand>
        <name>Zn(2+)</name>
        <dbReference type="ChEBI" id="CHEBI:29105"/>
        <label>1</label>
    </ligand>
</feature>
<reference evidence="14 15" key="1">
    <citation type="submission" date="2014-04" db="EMBL/GenBank/DDBJ databases">
        <authorList>
            <consortium name="DOE Joint Genome Institute"/>
            <person name="Kuo A."/>
            <person name="Tarkka M."/>
            <person name="Buscot F."/>
            <person name="Kohler A."/>
            <person name="Nagy L.G."/>
            <person name="Floudas D."/>
            <person name="Copeland A."/>
            <person name="Barry K.W."/>
            <person name="Cichocki N."/>
            <person name="Veneault-Fourrey C."/>
            <person name="LaButti K."/>
            <person name="Lindquist E.A."/>
            <person name="Lipzen A."/>
            <person name="Lundell T."/>
            <person name="Morin E."/>
            <person name="Murat C."/>
            <person name="Sun H."/>
            <person name="Tunlid A."/>
            <person name="Henrissat B."/>
            <person name="Grigoriev I.V."/>
            <person name="Hibbett D.S."/>
            <person name="Martin F."/>
            <person name="Nordberg H.P."/>
            <person name="Cantor M.N."/>
            <person name="Hua S.X."/>
        </authorList>
    </citation>
    <scope>NUCLEOTIDE SEQUENCE [LARGE SCALE GENOMIC DNA]</scope>
    <source>
        <strain evidence="14 15">F 1598</strain>
    </source>
</reference>
<comment type="subcellular location">
    <subcellularLocation>
        <location evidence="1 11">Nucleus</location>
    </subcellularLocation>
</comment>
<feature type="region of interest" description="Disordered" evidence="12">
    <location>
        <begin position="142"/>
        <end position="338"/>
    </location>
</feature>
<dbReference type="SUPFAM" id="SSF57903">
    <property type="entry name" value="FYVE/PHD zinc finger"/>
    <property type="match status" value="1"/>
</dbReference>
<comment type="function">
    <text evidence="11">Component of an histone acetyltransferase complex.</text>
</comment>
<dbReference type="AlphaFoldDB" id="A0A0C3BQK5"/>
<feature type="compositionally biased region" description="Basic and acidic residues" evidence="12">
    <location>
        <begin position="195"/>
        <end position="205"/>
    </location>
</feature>
<keyword evidence="5 9" id="KW-0862">Zinc</keyword>
<dbReference type="STRING" id="765440.A0A0C3BQK5"/>
<accession>A0A0C3BQK5</accession>
<dbReference type="PANTHER" id="PTHR10333">
    <property type="entry name" value="INHIBITOR OF GROWTH PROTEIN"/>
    <property type="match status" value="1"/>
</dbReference>
<sequence length="468" mass="49918">MSRSRGSASNNETQIYNAYSLSLLSEYTHTLDSLPLDLSRNFADLRELDAVLSSQMSSITAKIRKLTLMIEEGTSSKDDRLLLLQDIANEANNLKMGGDDKIRVACQAADNLKMHTGHMKSLLRHLPSFDMSVLNRQTTYPHVASRSFQPPATAESGRRRRGVGSMLSIAPDPSPVKRKRVVREEEFEVVNGKTPRKEKAADVSAHKPRHGGRKKTERAASPVESVLSVTPHLPHNQQPPASSSRLGATQSLSRAANTSGASRRSKPRHQDSLPFDDTSHDQSRNRDIYNAPATSSSTHPSSLAYGGNSNGLHGGFDVPGGMSSATGDWASGHPSTGQLEGPGMPVARGSSHPALAMTGSTAIASSKLNTGDMQVAAATVDGGAAEGGEAEGDGDDKTYCVCNGVSYGEMIACDEIDCEGEWFHLACIGLVVPPDGTWYCNACKTKRNARRGGRGGRRRTGGRAGAKP</sequence>
<dbReference type="OrthoDB" id="2505961at2759"/>
<feature type="site" description="Histone H3K4me3 binding" evidence="8">
    <location>
        <position position="399"/>
    </location>
</feature>
<evidence type="ECO:0000256" key="2">
    <source>
        <dbReference type="ARBA" id="ARBA00010210"/>
    </source>
</evidence>
<name>A0A0C3BQK5_PILCF</name>
<feature type="binding site" evidence="9">
    <location>
        <position position="418"/>
    </location>
    <ligand>
        <name>Zn(2+)</name>
        <dbReference type="ChEBI" id="CHEBI:29105"/>
        <label>2</label>
    </ligand>
</feature>
<dbReference type="Gene3D" id="3.30.40.10">
    <property type="entry name" value="Zinc/RING finger domain, C3HC4 (zinc finger)"/>
    <property type="match status" value="1"/>
</dbReference>
<evidence type="ECO:0000256" key="1">
    <source>
        <dbReference type="ARBA" id="ARBA00004123"/>
    </source>
</evidence>
<feature type="compositionally biased region" description="Low complexity" evidence="12">
    <location>
        <begin position="291"/>
        <end position="302"/>
    </location>
</feature>
<evidence type="ECO:0000256" key="3">
    <source>
        <dbReference type="ARBA" id="ARBA00022723"/>
    </source>
</evidence>
<organism evidence="14 15">
    <name type="scientific">Piloderma croceum (strain F 1598)</name>
    <dbReference type="NCBI Taxonomy" id="765440"/>
    <lineage>
        <taxon>Eukaryota</taxon>
        <taxon>Fungi</taxon>
        <taxon>Dikarya</taxon>
        <taxon>Basidiomycota</taxon>
        <taxon>Agaricomycotina</taxon>
        <taxon>Agaricomycetes</taxon>
        <taxon>Agaricomycetidae</taxon>
        <taxon>Atheliales</taxon>
        <taxon>Atheliaceae</taxon>
        <taxon>Piloderma</taxon>
    </lineage>
</organism>
<dbReference type="SMART" id="SM01408">
    <property type="entry name" value="ING"/>
    <property type="match status" value="1"/>
</dbReference>
<dbReference type="InParanoid" id="A0A0C3BQK5"/>
<proteinExistence type="inferred from homology"/>
<evidence type="ECO:0000313" key="15">
    <source>
        <dbReference type="Proteomes" id="UP000054166"/>
    </source>
</evidence>
<feature type="binding site" evidence="9">
    <location>
        <position position="424"/>
    </location>
    <ligand>
        <name>Zn(2+)</name>
        <dbReference type="ChEBI" id="CHEBI:29105"/>
        <label>1</label>
    </ligand>
</feature>
<dbReference type="GO" id="GO:0006355">
    <property type="term" value="P:regulation of DNA-templated transcription"/>
    <property type="evidence" value="ECO:0007669"/>
    <property type="project" value="TreeGrafter"/>
</dbReference>
<dbReference type="GO" id="GO:0006325">
    <property type="term" value="P:chromatin organization"/>
    <property type="evidence" value="ECO:0007669"/>
    <property type="project" value="UniProtKB-KW"/>
</dbReference>
<feature type="region of interest" description="Disordered" evidence="12">
    <location>
        <begin position="448"/>
        <end position="468"/>
    </location>
</feature>
<evidence type="ECO:0000256" key="8">
    <source>
        <dbReference type="PIRSR" id="PIRSR628651-50"/>
    </source>
</evidence>
<keyword evidence="15" id="KW-1185">Reference proteome</keyword>
<feature type="binding site" evidence="9">
    <location>
        <position position="413"/>
    </location>
    <ligand>
        <name>Zn(2+)</name>
        <dbReference type="ChEBI" id="CHEBI:29105"/>
        <label>2</label>
    </ligand>
</feature>
<dbReference type="HOGENOM" id="CLU_006204_2_0_1"/>
<evidence type="ECO:0000256" key="9">
    <source>
        <dbReference type="PIRSR" id="PIRSR628651-51"/>
    </source>
</evidence>
<feature type="site" description="Histone H3K4me3 binding" evidence="8">
    <location>
        <position position="410"/>
    </location>
</feature>
<gene>
    <name evidence="14" type="ORF">PILCRDRAFT_813765</name>
</gene>
<comment type="subunit">
    <text evidence="11">Component of an histone acetyltransferase complex. Interacts with H3K4me3 and to a lesser extent with H3K4me2.</text>
</comment>
<feature type="compositionally biased region" description="Basic and acidic residues" evidence="12">
    <location>
        <begin position="277"/>
        <end position="287"/>
    </location>
</feature>
<protein>
    <recommendedName>
        <fullName evidence="11">Chromatin modification-related protein</fullName>
    </recommendedName>
</protein>
<dbReference type="SMART" id="SM00249">
    <property type="entry name" value="PHD"/>
    <property type="match status" value="1"/>
</dbReference>
<evidence type="ECO:0000256" key="10">
    <source>
        <dbReference type="PROSITE-ProRule" id="PRU00146"/>
    </source>
</evidence>
<dbReference type="CDD" id="cd15505">
    <property type="entry name" value="PHD_ING"/>
    <property type="match status" value="1"/>
</dbReference>
<feature type="compositionally biased region" description="Gly residues" evidence="12">
    <location>
        <begin position="308"/>
        <end position="318"/>
    </location>
</feature>
<dbReference type="GO" id="GO:0005634">
    <property type="term" value="C:nucleus"/>
    <property type="evidence" value="ECO:0007669"/>
    <property type="project" value="UniProtKB-SubCell"/>
</dbReference>
<keyword evidence="3 9" id="KW-0479">Metal-binding</keyword>
<evidence type="ECO:0000313" key="14">
    <source>
        <dbReference type="EMBL" id="KIM88788.1"/>
    </source>
</evidence>
<evidence type="ECO:0000259" key="13">
    <source>
        <dbReference type="PROSITE" id="PS50016"/>
    </source>
</evidence>
<dbReference type="PROSITE" id="PS01359">
    <property type="entry name" value="ZF_PHD_1"/>
    <property type="match status" value="1"/>
</dbReference>
<dbReference type="InterPro" id="IPR019786">
    <property type="entry name" value="Zinc_finger_PHD-type_CS"/>
</dbReference>
<keyword evidence="6 11" id="KW-0156">Chromatin regulator</keyword>
<dbReference type="GO" id="GO:0008270">
    <property type="term" value="F:zinc ion binding"/>
    <property type="evidence" value="ECO:0007669"/>
    <property type="project" value="UniProtKB-KW"/>
</dbReference>
<dbReference type="PANTHER" id="PTHR10333:SF42">
    <property type="entry name" value="INHIBITOR OF GROWTH PROTEIN 5"/>
    <property type="match status" value="1"/>
</dbReference>
<evidence type="ECO:0000256" key="6">
    <source>
        <dbReference type="ARBA" id="ARBA00022853"/>
    </source>
</evidence>
<feature type="compositionally biased region" description="Basic residues" evidence="12">
    <location>
        <begin position="448"/>
        <end position="461"/>
    </location>
</feature>
<feature type="domain" description="PHD-type" evidence="13">
    <location>
        <begin position="397"/>
        <end position="446"/>
    </location>
</feature>
<dbReference type="Proteomes" id="UP000054166">
    <property type="component" value="Unassembled WGS sequence"/>
</dbReference>
<feature type="binding site" evidence="9">
    <location>
        <position position="402"/>
    </location>
    <ligand>
        <name>Zn(2+)</name>
        <dbReference type="ChEBI" id="CHEBI:29105"/>
        <label>1</label>
    </ligand>
</feature>
<dbReference type="PROSITE" id="PS50016">
    <property type="entry name" value="ZF_PHD_2"/>
    <property type="match status" value="1"/>
</dbReference>
<dbReference type="InterPro" id="IPR013083">
    <property type="entry name" value="Znf_RING/FYVE/PHD"/>
</dbReference>
<reference evidence="15" key="2">
    <citation type="submission" date="2015-01" db="EMBL/GenBank/DDBJ databases">
        <title>Evolutionary Origins and Diversification of the Mycorrhizal Mutualists.</title>
        <authorList>
            <consortium name="DOE Joint Genome Institute"/>
            <consortium name="Mycorrhizal Genomics Consortium"/>
            <person name="Kohler A."/>
            <person name="Kuo A."/>
            <person name="Nagy L.G."/>
            <person name="Floudas D."/>
            <person name="Copeland A."/>
            <person name="Barry K.W."/>
            <person name="Cichocki N."/>
            <person name="Veneault-Fourrey C."/>
            <person name="LaButti K."/>
            <person name="Lindquist E.A."/>
            <person name="Lipzen A."/>
            <person name="Lundell T."/>
            <person name="Morin E."/>
            <person name="Murat C."/>
            <person name="Riley R."/>
            <person name="Ohm R."/>
            <person name="Sun H."/>
            <person name="Tunlid A."/>
            <person name="Henrissat B."/>
            <person name="Grigoriev I.V."/>
            <person name="Hibbett D.S."/>
            <person name="Martin F."/>
        </authorList>
    </citation>
    <scope>NUCLEOTIDE SEQUENCE [LARGE SCALE GENOMIC DNA]</scope>
    <source>
        <strain evidence="15">F 1598</strain>
    </source>
</reference>
<dbReference type="InterPro" id="IPR019787">
    <property type="entry name" value="Znf_PHD-finger"/>
</dbReference>
<dbReference type="InterPro" id="IPR028651">
    <property type="entry name" value="ING_fam"/>
</dbReference>
<dbReference type="CDD" id="cd16859">
    <property type="entry name" value="ING_ING4_5"/>
    <property type="match status" value="1"/>
</dbReference>
<dbReference type="InterPro" id="IPR024610">
    <property type="entry name" value="ING_N_histone-binding"/>
</dbReference>
<comment type="similarity">
    <text evidence="2 11">Belongs to the ING family.</text>
</comment>
<feature type="site" description="Histone H3K4me3 binding" evidence="8">
    <location>
        <position position="414"/>
    </location>
</feature>
<dbReference type="Pfam" id="PF12998">
    <property type="entry name" value="ING"/>
    <property type="match status" value="1"/>
</dbReference>
<feature type="compositionally biased region" description="Polar residues" evidence="12">
    <location>
        <begin position="235"/>
        <end position="262"/>
    </location>
</feature>
<feature type="binding site" evidence="9">
    <location>
        <position position="443"/>
    </location>
    <ligand>
        <name>Zn(2+)</name>
        <dbReference type="ChEBI" id="CHEBI:29105"/>
        <label>2</label>
    </ligand>
</feature>
<dbReference type="Gene3D" id="6.10.140.1740">
    <property type="match status" value="1"/>
</dbReference>
<keyword evidence="7 11" id="KW-0539">Nucleus</keyword>
<dbReference type="InterPro" id="IPR011011">
    <property type="entry name" value="Znf_FYVE_PHD"/>
</dbReference>
<dbReference type="GO" id="GO:0000785">
    <property type="term" value="C:chromatin"/>
    <property type="evidence" value="ECO:0007669"/>
    <property type="project" value="UniProtKB-ARBA"/>
</dbReference>